<keyword evidence="7 8" id="KW-1015">Disulfide bond</keyword>
<dbReference type="PROSITE" id="PS51220">
    <property type="entry name" value="NIDO"/>
    <property type="match status" value="1"/>
</dbReference>
<evidence type="ECO:0000256" key="8">
    <source>
        <dbReference type="PROSITE-ProRule" id="PRU00076"/>
    </source>
</evidence>
<feature type="domain" description="EGF-like" evidence="11">
    <location>
        <begin position="969"/>
        <end position="1010"/>
    </location>
</feature>
<evidence type="ECO:0000256" key="4">
    <source>
        <dbReference type="ARBA" id="ARBA00022737"/>
    </source>
</evidence>
<feature type="domain" description="EGF-like" evidence="11">
    <location>
        <begin position="932"/>
        <end position="968"/>
    </location>
</feature>
<dbReference type="Pfam" id="PF00008">
    <property type="entry name" value="EGF"/>
    <property type="match status" value="1"/>
</dbReference>
<dbReference type="PROSITE" id="PS51233">
    <property type="entry name" value="VWFD"/>
    <property type="match status" value="1"/>
</dbReference>
<dbReference type="InterPro" id="IPR000742">
    <property type="entry name" value="EGF"/>
</dbReference>
<evidence type="ECO:0000259" key="11">
    <source>
        <dbReference type="PROSITE" id="PS50026"/>
    </source>
</evidence>
<dbReference type="PANTHER" id="PTHR13802:SF52">
    <property type="entry name" value="MUCIN-4"/>
    <property type="match status" value="1"/>
</dbReference>
<dbReference type="InterPro" id="IPR018097">
    <property type="entry name" value="EGF_Ca-bd_CS"/>
</dbReference>
<dbReference type="InterPro" id="IPR003886">
    <property type="entry name" value="NIDO_dom"/>
</dbReference>
<dbReference type="PROSITE" id="PS00010">
    <property type="entry name" value="ASX_HYDROXYL"/>
    <property type="match status" value="4"/>
</dbReference>
<feature type="domain" description="NIDO" evidence="14">
    <location>
        <begin position="1100"/>
        <end position="1291"/>
    </location>
</feature>
<dbReference type="PANTHER" id="PTHR13802">
    <property type="entry name" value="MUCIN 4-RELATED"/>
    <property type="match status" value="1"/>
</dbReference>
<dbReference type="Pfam" id="PF00094">
    <property type="entry name" value="VWD"/>
    <property type="match status" value="1"/>
</dbReference>
<dbReference type="PROSITE" id="PS50026">
    <property type="entry name" value="EGF_3"/>
    <property type="match status" value="2"/>
</dbReference>
<dbReference type="Pfam" id="PF06119">
    <property type="entry name" value="NIDO"/>
    <property type="match status" value="1"/>
</dbReference>
<evidence type="ECO:0000256" key="9">
    <source>
        <dbReference type="SAM" id="MobiDB-lite"/>
    </source>
</evidence>
<feature type="domain" description="AMOP" evidence="12">
    <location>
        <begin position="1292"/>
        <end position="1424"/>
    </location>
</feature>
<evidence type="ECO:0000259" key="12">
    <source>
        <dbReference type="PROSITE" id="PS50856"/>
    </source>
</evidence>
<feature type="transmembrane region" description="Helical" evidence="10">
    <location>
        <begin position="2280"/>
        <end position="2303"/>
    </location>
</feature>
<evidence type="ECO:0000256" key="6">
    <source>
        <dbReference type="ARBA" id="ARBA00023136"/>
    </source>
</evidence>
<dbReference type="InterPro" id="IPR001846">
    <property type="entry name" value="VWF_type-D"/>
</dbReference>
<evidence type="ECO:0000256" key="10">
    <source>
        <dbReference type="SAM" id="Phobius"/>
    </source>
</evidence>
<evidence type="ECO:0000313" key="17">
    <source>
        <dbReference type="Proteomes" id="UP001159427"/>
    </source>
</evidence>
<evidence type="ECO:0000256" key="2">
    <source>
        <dbReference type="ARBA" id="ARBA00022536"/>
    </source>
</evidence>
<evidence type="ECO:0000256" key="3">
    <source>
        <dbReference type="ARBA" id="ARBA00022692"/>
    </source>
</evidence>
<name>A0ABN8M592_9CNID</name>
<dbReference type="InterPro" id="IPR005533">
    <property type="entry name" value="AMOP_dom"/>
</dbReference>
<gene>
    <name evidence="16" type="ORF">PEVE_00022340</name>
</gene>
<dbReference type="InterPro" id="IPR001881">
    <property type="entry name" value="EGF-like_Ca-bd_dom"/>
</dbReference>
<feature type="region of interest" description="Disordered" evidence="9">
    <location>
        <begin position="620"/>
        <end position="687"/>
    </location>
</feature>
<dbReference type="SMART" id="SM00179">
    <property type="entry name" value="EGF_CA"/>
    <property type="match status" value="6"/>
</dbReference>
<keyword evidence="17" id="KW-1185">Reference proteome</keyword>
<feature type="region of interest" description="Disordered" evidence="9">
    <location>
        <begin position="387"/>
        <end position="408"/>
    </location>
</feature>
<sequence length="2304" mass="242505">MSLSSSSSESLSLTVSSSPSVSQSSSSSVSTSYSVSSSSSPTVSQSSSSSESLSLTVSSSPSVSLTDSSSSVSQSMSSSFSESISSTSSQTSSSASAVSLSLSLSSVSFTESTSTSSSVSYSTSSSVSPSTSQASSTASLSASTLSLSSSISSSASFTESTSISPSVSYSISWSVSPSTSLTLSRASLSESTVSLSLSISSSVSFTKSISTSPSVSDSISSSVSPPTSQASSTASLSTSTLSLSSSISSSASFTESTSTSSSVSYSISWSFSPSTSQTSSAASLSISTLSLSSSISSASFTKSVSTPSTSQASSTASLSTSTLSLNSSISSSASFTESTSISPSVSYSISWSVSPSTSLTLSRASSSESTISLSSRISSSVSFSKSIRTSPSVSDSISSSVSPSTTQASSTASFSATTLSLSSSISSSASFTESTSTSSSVSYSISWSFSPSTSQTSSAASLSVSTPSLSSSLSSVSFTESTSTSSFISYSISSSVSLCKSQASSTASSSESTVSLSSSISSSLSFTESISTSPSVSYSISSSVSPSTSQVYRAASLSSSTLNLSASFSSPVSFTESISTSLSVSYSISSSVRPSTSQTSSTASLSASSLSLSSSISSSASFTESTGTSSSDTVSTSSSSSSESTSPSLSTSDSFSHSPTASSSESSASGSSSSYSFSTPVSKSSTSLSLSSSTLLSTSVSSLSTSPSYLASVSTVFSSSQSSSSSVSTYLSSSSVSSSDSSSTSTSSLSTSPSSSSPESTTFSSSHTSSSSASISSSGSLSTSASSLSTSPSYLSTESTAYSSSQPSSSSGSTSSSSVSVSSSDSLSTSASSLSTSSEAGAISSSSVSTYSTSTSALSMSMSSLSTSSVSATSSSTSLSILSSASMSFSAASISSSSLSFSTLSASLTSPIGTATLSTLSSSSLSVSETSDIDDCASGPCHNGATCLDGVDSFNCTCPVGFVGDVCNYDDPCLHNPCKNNGTCYVDAANNYTFFCVCPIPKNYEGQDCGEPVQCFWDIMYPYGEEQGDREMLVTDVQAGYCIPVPINPVLGFYFFGIQHFELFICANGMIRFDAEFEMERPIPTYDVVNFPFDVPMLTPYWSRIDYFESFCAGPEDCTSIHYVNRSVVYYQTYTKDSQTQMAAYILGNASEEVRNHTRPSEAFQGFSASWVLVVTWLRLRPEDFFGDGIEEELTNTFQAVIITNGTYSFVKYHYPCGAITWSAPPIFEFFPDLYDGYPVAGFNAGDFDFAEPDIKYPSLDSSGTPEVKELDDHLGNTDRRGEYFFRIEDRQGDDATAQCFIWHDYQTSNMQSQLQNAVGSLTSCPCSFWQAFFDTRFLFFGISKGDWCFTSVTTIFINTDIGGDPVFAFARQKCCYSFPFLNVFNSFLTLSFVDRPDELLDDETAERLCCDESNNCDLYYEVRPLDFCDDYFPILRLFFFGDPHINTLDGKNYTFNGLGEYTMTRTMNDGLVLQARTKVAQGGLNTATIFSAGAAKEANTSKVEVRLKDGGGLEMLINGTLYPGINNLTNISRNVGGNLQAKKNEDNCTQVIFPSGSGVDFCVSKGMMSFVVALDTQYYNKTKGLLGTFNENKDDDFTLPNGTVLSPSITAKQIHYDFGLKWQITAEESLFTYGPGENVSTFQNESFVPMFVEDIVWADNNTQAQAEANCGGDIVCLFDAASTNDVSIGLNSQAVKVKVVEENKQLNNFPPKFTYVPKCIEVTLGEVAFVNVTASDNDSFTFSVLNIPNGANISSSGNFMNFTWNVTSAEKVKFSFVVTDEFGAASSSTPCIKMCACTNGGQCVSPKVGDKYNNDSKFIYQGCACSAGYTGRFCESDIDACKLNGQPCFKGSTCTDLKAPANITGFQCGPCPSGYSGNGIKCVDINECANGSIHNCAQQCTNTPGSFVCSCNAGFTLNSNKYSCDDINECEPTNDCMHKCNNTIGNYTCYCNDFFEVNQSDSKSCVPSNPCSDNNCNQVCYRGQGDTQSCDCFAGYQLNSDGKTCEDIDECKISGVRCTQECKNLDGSYECKCFSGYKLEANGFTCTDINECLNSTLFSCPGRFRVCKNTPGSYMCECQQGLLYINNTCQVLKVGEKLPDPTVASPKSASPQEIQNSVEMRVVNMLKEQYNATVDQQFRGQISQTMDERCSENKVACGLARKRRRRALGIFTADNVHLLPDFPVQDNSSLRIAFYVLLPSNIQGGAVIPAAILLQVVNTSKSALEAVFGSAISGLKLNYVATSPAPNATNMTTPLTTPSTTQELQTTKLPLTDASNDDWKWIVIGVILGALFIVIIAIVIYFV</sequence>
<dbReference type="InterPro" id="IPR026823">
    <property type="entry name" value="cEGF"/>
</dbReference>
<feature type="region of interest" description="Disordered" evidence="9">
    <location>
        <begin position="1"/>
        <end position="76"/>
    </location>
</feature>
<dbReference type="SMART" id="SM00216">
    <property type="entry name" value="VWD"/>
    <property type="match status" value="1"/>
</dbReference>
<evidence type="ECO:0000259" key="13">
    <source>
        <dbReference type="PROSITE" id="PS51111"/>
    </source>
</evidence>
<feature type="disulfide bond" evidence="8">
    <location>
        <begin position="958"/>
        <end position="967"/>
    </location>
</feature>
<evidence type="ECO:0000313" key="16">
    <source>
        <dbReference type="EMBL" id="CAH3024316.1"/>
    </source>
</evidence>
<feature type="region of interest" description="Disordered" evidence="9">
    <location>
        <begin position="735"/>
        <end position="779"/>
    </location>
</feature>
<dbReference type="SMART" id="SM00539">
    <property type="entry name" value="NIDO"/>
    <property type="match status" value="1"/>
</dbReference>
<evidence type="ECO:0000256" key="7">
    <source>
        <dbReference type="ARBA" id="ARBA00023157"/>
    </source>
</evidence>
<dbReference type="InterPro" id="IPR014010">
    <property type="entry name" value="REJ_dom"/>
</dbReference>
<dbReference type="InterPro" id="IPR009030">
    <property type="entry name" value="Growth_fac_rcpt_cys_sf"/>
</dbReference>
<evidence type="ECO:0000256" key="1">
    <source>
        <dbReference type="ARBA" id="ARBA00004370"/>
    </source>
</evidence>
<dbReference type="PROSITE" id="PS00022">
    <property type="entry name" value="EGF_1"/>
    <property type="match status" value="1"/>
</dbReference>
<keyword evidence="2 8" id="KW-0245">EGF-like domain</keyword>
<keyword evidence="6 10" id="KW-0472">Membrane</keyword>
<evidence type="ECO:0000256" key="5">
    <source>
        <dbReference type="ARBA" id="ARBA00022989"/>
    </source>
</evidence>
<evidence type="ECO:0000259" key="14">
    <source>
        <dbReference type="PROSITE" id="PS51220"/>
    </source>
</evidence>
<dbReference type="EMBL" id="CALNXI010000299">
    <property type="protein sequence ID" value="CAH3024316.1"/>
    <property type="molecule type" value="Genomic_DNA"/>
</dbReference>
<dbReference type="PROSITE" id="PS50856">
    <property type="entry name" value="AMOP"/>
    <property type="match status" value="1"/>
</dbReference>
<dbReference type="SUPFAM" id="SSF57196">
    <property type="entry name" value="EGF/Laminin"/>
    <property type="match status" value="1"/>
</dbReference>
<protein>
    <recommendedName>
        <fullName evidence="18">Mucin-like protein</fullName>
    </recommendedName>
</protein>
<keyword evidence="3 10" id="KW-0812">Transmembrane</keyword>
<feature type="domain" description="REJ" evidence="13">
    <location>
        <begin position="1"/>
        <end position="109"/>
    </location>
</feature>
<accession>A0ABN8M592</accession>
<dbReference type="PROSITE" id="PS01187">
    <property type="entry name" value="EGF_CA"/>
    <property type="match status" value="4"/>
</dbReference>
<proteinExistence type="predicted"/>
<dbReference type="SMART" id="SM00181">
    <property type="entry name" value="EGF"/>
    <property type="match status" value="9"/>
</dbReference>
<keyword evidence="5 10" id="KW-1133">Transmembrane helix</keyword>
<dbReference type="InterPro" id="IPR000152">
    <property type="entry name" value="EGF-type_Asp/Asn_hydroxyl_site"/>
</dbReference>
<dbReference type="PROSITE" id="PS01186">
    <property type="entry name" value="EGF_2"/>
    <property type="match status" value="4"/>
</dbReference>
<comment type="subcellular location">
    <subcellularLocation>
        <location evidence="1">Membrane</location>
    </subcellularLocation>
</comment>
<evidence type="ECO:0000259" key="15">
    <source>
        <dbReference type="PROSITE" id="PS51233"/>
    </source>
</evidence>
<dbReference type="Gene3D" id="2.10.25.10">
    <property type="entry name" value="Laminin"/>
    <property type="match status" value="8"/>
</dbReference>
<comment type="caution">
    <text evidence="8">Lacks conserved residue(s) required for the propagation of feature annotation.</text>
</comment>
<keyword evidence="4" id="KW-0677">Repeat</keyword>
<dbReference type="Pfam" id="PF12662">
    <property type="entry name" value="cEGF"/>
    <property type="match status" value="3"/>
</dbReference>
<dbReference type="InterPro" id="IPR056619">
    <property type="entry name" value="C8-3_MUC4"/>
</dbReference>
<evidence type="ECO:0008006" key="18">
    <source>
        <dbReference type="Google" id="ProtNLM"/>
    </source>
</evidence>
<feature type="region of interest" description="Disordered" evidence="9">
    <location>
        <begin position="111"/>
        <end position="134"/>
    </location>
</feature>
<feature type="region of interest" description="Disordered" evidence="9">
    <location>
        <begin position="203"/>
        <end position="233"/>
    </location>
</feature>
<dbReference type="PROSITE" id="PS51111">
    <property type="entry name" value="REJ"/>
    <property type="match status" value="1"/>
</dbReference>
<comment type="caution">
    <text evidence="16">The sequence shown here is derived from an EMBL/GenBank/DDBJ whole genome shotgun (WGS) entry which is preliminary data.</text>
</comment>
<dbReference type="Pfam" id="PF23263">
    <property type="entry name" value="C8-3_MUC4"/>
    <property type="match status" value="1"/>
</dbReference>
<reference evidence="16 17" key="1">
    <citation type="submission" date="2022-05" db="EMBL/GenBank/DDBJ databases">
        <authorList>
            <consortium name="Genoscope - CEA"/>
            <person name="William W."/>
        </authorList>
    </citation>
    <scope>NUCLEOTIDE SEQUENCE [LARGE SCALE GENOMIC DNA]</scope>
</reference>
<organism evidence="16 17">
    <name type="scientific">Porites evermanni</name>
    <dbReference type="NCBI Taxonomy" id="104178"/>
    <lineage>
        <taxon>Eukaryota</taxon>
        <taxon>Metazoa</taxon>
        <taxon>Cnidaria</taxon>
        <taxon>Anthozoa</taxon>
        <taxon>Hexacorallia</taxon>
        <taxon>Scleractinia</taxon>
        <taxon>Fungiina</taxon>
        <taxon>Poritidae</taxon>
        <taxon>Porites</taxon>
    </lineage>
</organism>
<dbReference type="Proteomes" id="UP001159427">
    <property type="component" value="Unassembled WGS sequence"/>
</dbReference>
<dbReference type="SUPFAM" id="SSF57184">
    <property type="entry name" value="Growth factor receptor domain"/>
    <property type="match status" value="2"/>
</dbReference>
<feature type="domain" description="VWFD" evidence="15">
    <location>
        <begin position="1436"/>
        <end position="1631"/>
    </location>
</feature>
<dbReference type="CDD" id="cd00054">
    <property type="entry name" value="EGF_CA"/>
    <property type="match status" value="4"/>
</dbReference>
<dbReference type="InterPro" id="IPR051495">
    <property type="entry name" value="Epithelial_Barrier/Signaling"/>
</dbReference>